<sequence>MERHPQGGATMRRGRSAGSDVLGYASGTPRPEIRQLVLSRPACRTSADPTANISAACTARKDSTIKYMFTKSAGKKIDQAEDGPDGVLDQSIGSSSGAPISDALVTQQFLESLFGTLRDNIAALEQELAADVKDIRRNVGELELSVDSLEQT</sequence>
<dbReference type="AlphaFoldDB" id="A0AAV7RNX7"/>
<evidence type="ECO:0000313" key="2">
    <source>
        <dbReference type="EMBL" id="KAJ1153653.1"/>
    </source>
</evidence>
<dbReference type="Proteomes" id="UP001066276">
    <property type="component" value="Chromosome 5"/>
</dbReference>
<name>A0AAV7RNX7_PLEWA</name>
<feature type="region of interest" description="Disordered" evidence="1">
    <location>
        <begin position="1"/>
        <end position="27"/>
    </location>
</feature>
<evidence type="ECO:0008006" key="4">
    <source>
        <dbReference type="Google" id="ProtNLM"/>
    </source>
</evidence>
<keyword evidence="3" id="KW-1185">Reference proteome</keyword>
<protein>
    <recommendedName>
        <fullName evidence="4">Heat shock factor binding protein 1</fullName>
    </recommendedName>
</protein>
<accession>A0AAV7RNX7</accession>
<organism evidence="2 3">
    <name type="scientific">Pleurodeles waltl</name>
    <name type="common">Iberian ribbed newt</name>
    <dbReference type="NCBI Taxonomy" id="8319"/>
    <lineage>
        <taxon>Eukaryota</taxon>
        <taxon>Metazoa</taxon>
        <taxon>Chordata</taxon>
        <taxon>Craniata</taxon>
        <taxon>Vertebrata</taxon>
        <taxon>Euteleostomi</taxon>
        <taxon>Amphibia</taxon>
        <taxon>Batrachia</taxon>
        <taxon>Caudata</taxon>
        <taxon>Salamandroidea</taxon>
        <taxon>Salamandridae</taxon>
        <taxon>Pleurodelinae</taxon>
        <taxon>Pleurodeles</taxon>
    </lineage>
</organism>
<gene>
    <name evidence="2" type="ORF">NDU88_006412</name>
</gene>
<comment type="caution">
    <text evidence="2">The sequence shown here is derived from an EMBL/GenBank/DDBJ whole genome shotgun (WGS) entry which is preliminary data.</text>
</comment>
<dbReference type="EMBL" id="JANPWB010000009">
    <property type="protein sequence ID" value="KAJ1153653.1"/>
    <property type="molecule type" value="Genomic_DNA"/>
</dbReference>
<evidence type="ECO:0000256" key="1">
    <source>
        <dbReference type="SAM" id="MobiDB-lite"/>
    </source>
</evidence>
<reference evidence="2" key="1">
    <citation type="journal article" date="2022" name="bioRxiv">
        <title>Sequencing and chromosome-scale assembly of the giantPleurodeles waltlgenome.</title>
        <authorList>
            <person name="Brown T."/>
            <person name="Elewa A."/>
            <person name="Iarovenko S."/>
            <person name="Subramanian E."/>
            <person name="Araus A.J."/>
            <person name="Petzold A."/>
            <person name="Susuki M."/>
            <person name="Suzuki K.-i.T."/>
            <person name="Hayashi T."/>
            <person name="Toyoda A."/>
            <person name="Oliveira C."/>
            <person name="Osipova E."/>
            <person name="Leigh N.D."/>
            <person name="Simon A."/>
            <person name="Yun M.H."/>
        </authorList>
    </citation>
    <scope>NUCLEOTIDE SEQUENCE</scope>
    <source>
        <strain evidence="2">20211129_DDA</strain>
        <tissue evidence="2">Liver</tissue>
    </source>
</reference>
<evidence type="ECO:0000313" key="3">
    <source>
        <dbReference type="Proteomes" id="UP001066276"/>
    </source>
</evidence>
<proteinExistence type="predicted"/>